<dbReference type="CDD" id="cd12183">
    <property type="entry name" value="LDH_like_2"/>
    <property type="match status" value="1"/>
</dbReference>
<keyword evidence="3" id="KW-0520">NAD</keyword>
<dbReference type="SUPFAM" id="SSF51735">
    <property type="entry name" value="NAD(P)-binding Rossmann-fold domains"/>
    <property type="match status" value="1"/>
</dbReference>
<keyword evidence="8" id="KW-1185">Reference proteome</keyword>
<comment type="similarity">
    <text evidence="1 4">Belongs to the D-isomer specific 2-hydroxyacid dehydrogenase family.</text>
</comment>
<dbReference type="Pfam" id="PF02826">
    <property type="entry name" value="2-Hacid_dh_C"/>
    <property type="match status" value="1"/>
</dbReference>
<dbReference type="STRING" id="888743.HMPREF9141_0996"/>
<organism evidence="7 8">
    <name type="scientific">Prevotella multiformis DSM 16608</name>
    <dbReference type="NCBI Taxonomy" id="888743"/>
    <lineage>
        <taxon>Bacteria</taxon>
        <taxon>Pseudomonadati</taxon>
        <taxon>Bacteroidota</taxon>
        <taxon>Bacteroidia</taxon>
        <taxon>Bacteroidales</taxon>
        <taxon>Prevotellaceae</taxon>
        <taxon>Prevotella</taxon>
    </lineage>
</organism>
<dbReference type="SUPFAM" id="SSF52283">
    <property type="entry name" value="Formate/glycerate dehydrogenase catalytic domain-like"/>
    <property type="match status" value="1"/>
</dbReference>
<dbReference type="EMBL" id="AEWX01000014">
    <property type="protein sequence ID" value="EGC20517.1"/>
    <property type="molecule type" value="Genomic_DNA"/>
</dbReference>
<protein>
    <submittedName>
        <fullName evidence="7">4-phosphoerythronate dehydrogenase</fullName>
        <ecNumber evidence="7">1.1.1.290</ecNumber>
    </submittedName>
</protein>
<dbReference type="InterPro" id="IPR029753">
    <property type="entry name" value="D-isomer_DH_CS"/>
</dbReference>
<dbReference type="PANTHER" id="PTHR43026">
    <property type="entry name" value="2-HYDROXYACID DEHYDROGENASE HOMOLOG 1-RELATED"/>
    <property type="match status" value="1"/>
</dbReference>
<dbReference type="Pfam" id="PF00389">
    <property type="entry name" value="2-Hacid_dh"/>
    <property type="match status" value="1"/>
</dbReference>
<dbReference type="PANTHER" id="PTHR43026:SF1">
    <property type="entry name" value="2-HYDROXYACID DEHYDROGENASE HOMOLOG 1-RELATED"/>
    <property type="match status" value="1"/>
</dbReference>
<keyword evidence="2 4" id="KW-0560">Oxidoreductase</keyword>
<comment type="caution">
    <text evidence="7">The sequence shown here is derived from an EMBL/GenBank/DDBJ whole genome shotgun (WGS) entry which is preliminary data.</text>
</comment>
<dbReference type="InterPro" id="IPR006140">
    <property type="entry name" value="D-isomer_DH_NAD-bd"/>
</dbReference>
<dbReference type="AlphaFoldDB" id="F0F5Y0"/>
<evidence type="ECO:0000256" key="2">
    <source>
        <dbReference type="ARBA" id="ARBA00023002"/>
    </source>
</evidence>
<sequence length="356" mass="40083">MESSGIVHVREKFPDTYNNLKFKRKMAVRIAFFDAKSYDIESFNKVNEDYNFDIRYYQERLSLSTVPLAKGADVVCIFVNAECDARVIDELVKGGVKLIALRCAGFNNVDLKAAAGRIKVTRVPAYSPHAVAEYAVALMLSLNRKIYRAVHRTRDGNFTLNGLLGFDMYGKTAGVIGMGRIAKELIRILHGFGMNIMAYDLYPDKEFAERYGVKIVQLDELYAHSDIISLHCPLTPDTKFLINRESIARMKKGVMIINTGRGQLIHTEDLIEGLRTKQVGSAGLDVYEEEKEYFYEDKSGKMIDDDVLARLLMVPNVVLTSHQAFFTEEALHNIAVSTLNSVKELAEGKELSCEVK</sequence>
<proteinExistence type="inferred from homology"/>
<dbReference type="PROSITE" id="PS00670">
    <property type="entry name" value="D_2_HYDROXYACID_DH_2"/>
    <property type="match status" value="1"/>
</dbReference>
<dbReference type="GO" id="GO:0033711">
    <property type="term" value="F:4-phosphoerythronate dehydrogenase activity"/>
    <property type="evidence" value="ECO:0007669"/>
    <property type="project" value="UniProtKB-EC"/>
</dbReference>
<dbReference type="GO" id="GO:0008720">
    <property type="term" value="F:D-lactate dehydrogenase (NAD+) activity"/>
    <property type="evidence" value="ECO:0007669"/>
    <property type="project" value="TreeGrafter"/>
</dbReference>
<dbReference type="Proteomes" id="UP000005697">
    <property type="component" value="Unassembled WGS sequence"/>
</dbReference>
<accession>F0F5Y0</accession>
<dbReference type="FunFam" id="3.40.50.720:FF:000292">
    <property type="entry name" value="Putative D-lactate dehydrogenase"/>
    <property type="match status" value="1"/>
</dbReference>
<dbReference type="GO" id="GO:0051287">
    <property type="term" value="F:NAD binding"/>
    <property type="evidence" value="ECO:0007669"/>
    <property type="project" value="InterPro"/>
</dbReference>
<evidence type="ECO:0000259" key="6">
    <source>
        <dbReference type="Pfam" id="PF02826"/>
    </source>
</evidence>
<name>F0F5Y0_9BACT</name>
<dbReference type="InterPro" id="IPR058205">
    <property type="entry name" value="D-LDH-like"/>
</dbReference>
<dbReference type="EC" id="1.1.1.290" evidence="7"/>
<gene>
    <name evidence="7" type="primary">pdxB</name>
    <name evidence="7" type="ORF">HMPREF9141_0996</name>
</gene>
<reference evidence="7 8" key="1">
    <citation type="submission" date="2011-01" db="EMBL/GenBank/DDBJ databases">
        <authorList>
            <person name="Muzny D."/>
            <person name="Qin X."/>
            <person name="Deng J."/>
            <person name="Jiang H."/>
            <person name="Liu Y."/>
            <person name="Qu J."/>
            <person name="Song X.-Z."/>
            <person name="Zhang L."/>
            <person name="Thornton R."/>
            <person name="Coyle M."/>
            <person name="Francisco L."/>
            <person name="Jackson L."/>
            <person name="Javaid M."/>
            <person name="Korchina V."/>
            <person name="Kovar C."/>
            <person name="Mata R."/>
            <person name="Mathew T."/>
            <person name="Ngo R."/>
            <person name="Nguyen L."/>
            <person name="Nguyen N."/>
            <person name="Okwuonu G."/>
            <person name="Ongeri F."/>
            <person name="Pham C."/>
            <person name="Simmons D."/>
            <person name="Wilczek-Boney K."/>
            <person name="Hale W."/>
            <person name="Jakkamsetti A."/>
            <person name="Pham P."/>
            <person name="Ruth R."/>
            <person name="San Lucas F."/>
            <person name="Warren J."/>
            <person name="Zhang J."/>
            <person name="Zhao Z."/>
            <person name="Zhou C."/>
            <person name="Zhu D."/>
            <person name="Lee S."/>
            <person name="Bess C."/>
            <person name="Blankenburg K."/>
            <person name="Forbes L."/>
            <person name="Fu Q."/>
            <person name="Gubbala S."/>
            <person name="Hirani K."/>
            <person name="Jayaseelan J.C."/>
            <person name="Lara F."/>
            <person name="Munidasa M."/>
            <person name="Palculict T."/>
            <person name="Patil S."/>
            <person name="Pu L.-L."/>
            <person name="Saada N."/>
            <person name="Tang L."/>
            <person name="Weissenberger G."/>
            <person name="Zhu Y."/>
            <person name="Hemphill L."/>
            <person name="Shang Y."/>
            <person name="Youmans B."/>
            <person name="Ayvaz T."/>
            <person name="Ross M."/>
            <person name="Santibanez J."/>
            <person name="Aqrawi P."/>
            <person name="Gross S."/>
            <person name="Joshi V."/>
            <person name="Fowler G."/>
            <person name="Nazareth L."/>
            <person name="Reid J."/>
            <person name="Worley K."/>
            <person name="Petrosino J."/>
            <person name="Highlander S."/>
            <person name="Gibbs R."/>
        </authorList>
    </citation>
    <scope>NUCLEOTIDE SEQUENCE [LARGE SCALE GENOMIC DNA]</scope>
    <source>
        <strain evidence="7 8">DSM 16608</strain>
    </source>
</reference>
<dbReference type="InterPro" id="IPR006139">
    <property type="entry name" value="D-isomer_2_OHA_DH_cat_dom"/>
</dbReference>
<evidence type="ECO:0000256" key="3">
    <source>
        <dbReference type="ARBA" id="ARBA00023027"/>
    </source>
</evidence>
<dbReference type="Gene3D" id="3.40.50.720">
    <property type="entry name" value="NAD(P)-binding Rossmann-like Domain"/>
    <property type="match status" value="2"/>
</dbReference>
<feature type="domain" description="D-isomer specific 2-hydroxyacid dehydrogenase NAD-binding" evidence="6">
    <location>
        <begin position="136"/>
        <end position="324"/>
    </location>
</feature>
<evidence type="ECO:0000256" key="1">
    <source>
        <dbReference type="ARBA" id="ARBA00005854"/>
    </source>
</evidence>
<dbReference type="eggNOG" id="COG1052">
    <property type="taxonomic scope" value="Bacteria"/>
</dbReference>
<dbReference type="InterPro" id="IPR036291">
    <property type="entry name" value="NAD(P)-bd_dom_sf"/>
</dbReference>
<evidence type="ECO:0000313" key="8">
    <source>
        <dbReference type="Proteomes" id="UP000005697"/>
    </source>
</evidence>
<evidence type="ECO:0000313" key="7">
    <source>
        <dbReference type="EMBL" id="EGC20517.1"/>
    </source>
</evidence>
<feature type="domain" description="D-isomer specific 2-hydroxyacid dehydrogenase catalytic" evidence="5">
    <location>
        <begin position="30"/>
        <end position="354"/>
    </location>
</feature>
<evidence type="ECO:0000259" key="5">
    <source>
        <dbReference type="Pfam" id="PF00389"/>
    </source>
</evidence>
<evidence type="ECO:0000256" key="4">
    <source>
        <dbReference type="RuleBase" id="RU003719"/>
    </source>
</evidence>
<dbReference type="HOGENOM" id="CLU_019796_1_1_10"/>